<feature type="transmembrane region" description="Helical" evidence="1">
    <location>
        <begin position="112"/>
        <end position="134"/>
    </location>
</feature>
<name>A0A552UV49_9FIRM</name>
<dbReference type="EMBL" id="VJXW01000034">
    <property type="protein sequence ID" value="TRW22113.1"/>
    <property type="molecule type" value="Genomic_DNA"/>
</dbReference>
<protein>
    <submittedName>
        <fullName evidence="3">Peptidase M56</fullName>
    </submittedName>
</protein>
<keyword evidence="1" id="KW-0472">Membrane</keyword>
<comment type="caution">
    <text evidence="3">The sequence shown here is derived from an EMBL/GenBank/DDBJ whole genome shotgun (WGS) entry which is preliminary data.</text>
</comment>
<evidence type="ECO:0000313" key="4">
    <source>
        <dbReference type="Proteomes" id="UP000319424"/>
    </source>
</evidence>
<evidence type="ECO:0000313" key="3">
    <source>
        <dbReference type="EMBL" id="TRW22113.1"/>
    </source>
</evidence>
<dbReference type="AlphaFoldDB" id="A0A552UV49"/>
<sequence>MNELFLKIINMSISASWLILAVLILRLVLKKAPKWVNVLLWGIVAVRLICPLSFESALSLIPSSETIPLDIEMAAKPTIDSGVPAINSVVNPVLSSFAPPQHVLTSANPLQIWIPILNIIWLIGVGALLLYTAVSYWRLCRKVDTAVRYKGNIFQSENVSSPFVLGIIKPRIYLPFNMNGQDLEHVVAHEQAHIRRKDHWWKPLGFLLLTIHWFNPLMWLAYVLLCRDIEFSCDEKVIKELGNEQRADYTQALVVCSVNRRMIAACPLAFGEVGVKDRVKSVMNYKKPAFWIIILAVIACVIVAVCFLTNPMGFQFDEATHTIVSANHFDMRNADDAVAIEMNPAQISELSSRLAGVKNTKKSDEYGGFTPGYQISALLEDGTYIRINGYSLSDNDMVDIEWNGERYVVSDGEFQDYLSRICVGGDVAVAEPVPSVTKWFDYLETPDEMQWGGRHEINLPEFPDVTFRWTYGEMMAVTDNEITSLYTGMPIWNAYFCDLTGDGLPELCSIISWGSGMIDNRVTIYDYANGASYELSDRGYFDFTLRFNEADGYLYVDKKKYNTDELVETGRLVFKNNCIQIEGFSNEAHQVFQAEILEDHNGYYLVKPVEGSWELNSADRIEVPIRNAHPSPEPEIGDVIEIEYSGEILETYPARIADVYGIKVIKQTETWDLIPMVMVNGTLYLDTGHESKIEARCGVMDGEITSQVDGNKHPSVDNQSNFGTGYGYQYGATEGTIELFMNGKWWIFATEEARQKIQFPSIEDEISKFYLTIGSEGVKSIKLSMPNSSGGFENADGSLLKKGERIWLENLDGYTDLRGLTITALGENGEIIWTASIPDEEENKGFTHLVNDDWEITNIE</sequence>
<keyword evidence="1" id="KW-1133">Transmembrane helix</keyword>
<dbReference type="PANTHER" id="PTHR34978">
    <property type="entry name" value="POSSIBLE SENSOR-TRANSDUCER PROTEIN BLAR"/>
    <property type="match status" value="1"/>
</dbReference>
<dbReference type="CDD" id="cd07341">
    <property type="entry name" value="M56_BlaR1_MecR1_like"/>
    <property type="match status" value="1"/>
</dbReference>
<dbReference type="PANTHER" id="PTHR34978:SF3">
    <property type="entry name" value="SLR0241 PROTEIN"/>
    <property type="match status" value="1"/>
</dbReference>
<feature type="transmembrane region" description="Helical" evidence="1">
    <location>
        <begin position="35"/>
        <end position="54"/>
    </location>
</feature>
<proteinExistence type="predicted"/>
<organism evidence="3 4">
    <name type="scientific">Criibacterium bergeronii</name>
    <dbReference type="NCBI Taxonomy" id="1871336"/>
    <lineage>
        <taxon>Bacteria</taxon>
        <taxon>Bacillati</taxon>
        <taxon>Bacillota</taxon>
        <taxon>Clostridia</taxon>
        <taxon>Peptostreptococcales</taxon>
        <taxon>Filifactoraceae</taxon>
        <taxon>Criibacterium</taxon>
    </lineage>
</organism>
<accession>A0A552UV49</accession>
<evidence type="ECO:0000256" key="1">
    <source>
        <dbReference type="SAM" id="Phobius"/>
    </source>
</evidence>
<reference evidence="3 4" key="1">
    <citation type="submission" date="2019-07" db="EMBL/GenBank/DDBJ databases">
        <title>Criibacterium bergeronii gen. nov., sp. nov. isolated from human clinical samples.</title>
        <authorList>
            <person name="Maheux A.F."/>
            <person name="Boudreau D.K."/>
            <person name="Berube E."/>
            <person name="Brodeur S."/>
            <person name="Bernard K.A."/>
            <person name="Abed J.Y."/>
            <person name="Ducrey E."/>
            <person name="Guay E.F."/>
            <person name="Raymond F."/>
            <person name="Corbeil J."/>
            <person name="Domingo M.-C."/>
            <person name="Roy P.H."/>
            <person name="Boissinot M."/>
            <person name="Tocheva E.I."/>
            <person name="Omar R.F."/>
        </authorList>
    </citation>
    <scope>NUCLEOTIDE SEQUENCE [LARGE SCALE GENOMIC DNA]</scope>
    <source>
        <strain evidence="3 4">CCRI-24246</strain>
    </source>
</reference>
<dbReference type="RefSeq" id="WP_144398937.1">
    <property type="nucleotide sequence ID" value="NZ_VJXW01000034.1"/>
</dbReference>
<dbReference type="OrthoDB" id="9804799at2"/>
<feature type="transmembrane region" description="Helical" evidence="1">
    <location>
        <begin position="6"/>
        <end position="28"/>
    </location>
</feature>
<dbReference type="InterPro" id="IPR008756">
    <property type="entry name" value="Peptidase_M56"/>
</dbReference>
<keyword evidence="1" id="KW-0812">Transmembrane</keyword>
<dbReference type="InterPro" id="IPR052173">
    <property type="entry name" value="Beta-lactam_resp_regulator"/>
</dbReference>
<dbReference type="Pfam" id="PF05569">
    <property type="entry name" value="Peptidase_M56"/>
    <property type="match status" value="1"/>
</dbReference>
<feature type="transmembrane region" description="Helical" evidence="1">
    <location>
        <begin position="289"/>
        <end position="308"/>
    </location>
</feature>
<gene>
    <name evidence="3" type="ORF">FL857_11690</name>
</gene>
<dbReference type="Proteomes" id="UP000319424">
    <property type="component" value="Unassembled WGS sequence"/>
</dbReference>
<feature type="domain" description="Peptidase M56" evidence="2">
    <location>
        <begin position="7"/>
        <end position="280"/>
    </location>
</feature>
<evidence type="ECO:0000259" key="2">
    <source>
        <dbReference type="Pfam" id="PF05569"/>
    </source>
</evidence>